<gene>
    <name evidence="2" type="ORF">PLEOSDRAFT_1081369</name>
</gene>
<dbReference type="VEuPathDB" id="FungiDB:PLEOSDRAFT_1081369"/>
<evidence type="ECO:0000313" key="2">
    <source>
        <dbReference type="EMBL" id="KDQ32037.1"/>
    </source>
</evidence>
<accession>A0A067P6I2</accession>
<dbReference type="InterPro" id="IPR011993">
    <property type="entry name" value="PH-like_dom_sf"/>
</dbReference>
<feature type="compositionally biased region" description="Acidic residues" evidence="1">
    <location>
        <begin position="144"/>
        <end position="167"/>
    </location>
</feature>
<evidence type="ECO:0008006" key="4">
    <source>
        <dbReference type="Google" id="ProtNLM"/>
    </source>
</evidence>
<feature type="region of interest" description="Disordered" evidence="1">
    <location>
        <begin position="35"/>
        <end position="54"/>
    </location>
</feature>
<dbReference type="EMBL" id="KL198005">
    <property type="protein sequence ID" value="KDQ32037.1"/>
    <property type="molecule type" value="Genomic_DNA"/>
</dbReference>
<protein>
    <recommendedName>
        <fullName evidence="4">PH domain-containing protein</fullName>
    </recommendedName>
</protein>
<organism evidence="2 3">
    <name type="scientific">Pleurotus ostreatus (strain PC15)</name>
    <name type="common">Oyster mushroom</name>
    <dbReference type="NCBI Taxonomy" id="1137138"/>
    <lineage>
        <taxon>Eukaryota</taxon>
        <taxon>Fungi</taxon>
        <taxon>Dikarya</taxon>
        <taxon>Basidiomycota</taxon>
        <taxon>Agaricomycotina</taxon>
        <taxon>Agaricomycetes</taxon>
        <taxon>Agaricomycetidae</taxon>
        <taxon>Agaricales</taxon>
        <taxon>Pleurotineae</taxon>
        <taxon>Pleurotaceae</taxon>
        <taxon>Pleurotus</taxon>
    </lineage>
</organism>
<reference evidence="3" key="1">
    <citation type="journal article" date="2014" name="Proc. Natl. Acad. Sci. U.S.A.">
        <title>Extensive sampling of basidiomycete genomes demonstrates inadequacy of the white-rot/brown-rot paradigm for wood decay fungi.</title>
        <authorList>
            <person name="Riley R."/>
            <person name="Salamov A.A."/>
            <person name="Brown D.W."/>
            <person name="Nagy L.G."/>
            <person name="Floudas D."/>
            <person name="Held B.W."/>
            <person name="Levasseur A."/>
            <person name="Lombard V."/>
            <person name="Morin E."/>
            <person name="Otillar R."/>
            <person name="Lindquist E.A."/>
            <person name="Sun H."/>
            <person name="LaButti K.M."/>
            <person name="Schmutz J."/>
            <person name="Jabbour D."/>
            <person name="Luo H."/>
            <person name="Baker S.E."/>
            <person name="Pisabarro A.G."/>
            <person name="Walton J.D."/>
            <person name="Blanchette R.A."/>
            <person name="Henrissat B."/>
            <person name="Martin F."/>
            <person name="Cullen D."/>
            <person name="Hibbett D.S."/>
            <person name="Grigoriev I.V."/>
        </authorList>
    </citation>
    <scope>NUCLEOTIDE SEQUENCE [LARGE SCALE GENOMIC DNA]</scope>
    <source>
        <strain evidence="3">PC15</strain>
    </source>
</reference>
<evidence type="ECO:0000256" key="1">
    <source>
        <dbReference type="SAM" id="MobiDB-lite"/>
    </source>
</evidence>
<dbReference type="HOGENOM" id="CLU_559117_0_0_1"/>
<feature type="region of interest" description="Disordered" evidence="1">
    <location>
        <begin position="109"/>
        <end position="177"/>
    </location>
</feature>
<dbReference type="InParanoid" id="A0A067P6I2"/>
<dbReference type="STRING" id="1137138.A0A067P6I2"/>
<proteinExistence type="predicted"/>
<dbReference type="OrthoDB" id="5865767at2759"/>
<name>A0A067P6I2_PLEO1</name>
<dbReference type="AlphaFoldDB" id="A0A067P6I2"/>
<sequence>MPDPQLPTRTSDNQIPPEAQVRTFARLARWMLRPHTSGGLQSSGIPGKMLAKTPSHIKALSPSLRLDNLPSPSHRFGANGISDARLSPTIISRQPPLPILNLPKLVVSSPDSPVQAHTAGRNGQLRSMPALPLRGRDEPRDGDDGSESDDDDEEFHDAQNDDPDDGADTPMRRPRGSMDSVASIISGAHASEQFASSLRHGPHLLPEVDVSRIDLSFIGDDAASRTGKGKGKAREPESDPTQTPTFDDYFSAKALSSQPRTPHAGPFELNLDSTPQNRRPGISKHASRSMIDLRRRSMPTFTASTEPPPYPAFPPHPHHRLLAHPRDDIVEGSETLPRYSNDIYLKSVMPRKMEFSKPGIMARDRKWRRVVCELEGTVFRVYECPPELAGVSVIGGWWEKKVGVGDVTESAASKGASASNGRSKEQKIGDRELLMVAKVEDEAAIAIPFSIAERRTQFRSAEKLFEHASIIVVDCSSQYEFILCVWAI</sequence>
<dbReference type="Proteomes" id="UP000027073">
    <property type="component" value="Unassembled WGS sequence"/>
</dbReference>
<dbReference type="Gene3D" id="2.30.29.30">
    <property type="entry name" value="Pleckstrin-homology domain (PH domain)/Phosphotyrosine-binding domain (PTB)"/>
    <property type="match status" value="1"/>
</dbReference>
<dbReference type="PANTHER" id="PTHR37283">
    <property type="entry name" value="PH DOMAIN-CONTAINING PROTEIN YHR131C"/>
    <property type="match status" value="1"/>
</dbReference>
<feature type="compositionally biased region" description="Basic and acidic residues" evidence="1">
    <location>
        <begin position="134"/>
        <end position="143"/>
    </location>
</feature>
<dbReference type="PANTHER" id="PTHR37283:SF1">
    <property type="entry name" value="PH DOMAIN-CONTAINING PROTEIN YHR131C"/>
    <property type="match status" value="1"/>
</dbReference>
<evidence type="ECO:0000313" key="3">
    <source>
        <dbReference type="Proteomes" id="UP000027073"/>
    </source>
</evidence>
<feature type="region of interest" description="Disordered" evidence="1">
    <location>
        <begin position="221"/>
        <end position="286"/>
    </location>
</feature>